<evidence type="ECO:0000256" key="2">
    <source>
        <dbReference type="ARBA" id="ARBA00022448"/>
    </source>
</evidence>
<name>A0ABT2HSG3_9MICC</name>
<dbReference type="PANTHER" id="PTHR30061:SF50">
    <property type="entry name" value="MALTOSE_MALTODEXTRIN-BINDING PERIPLASMIC PROTEIN"/>
    <property type="match status" value="1"/>
</dbReference>
<dbReference type="CDD" id="cd14750">
    <property type="entry name" value="PBP2_TMBP"/>
    <property type="match status" value="1"/>
</dbReference>
<reference evidence="4 5" key="1">
    <citation type="submission" date="2022-04" db="EMBL/GenBank/DDBJ databases">
        <title>Human microbiome associated bacterial genomes.</title>
        <authorList>
            <person name="Sandstrom S."/>
            <person name="Salamzade R."/>
            <person name="Kalan L.R."/>
        </authorList>
    </citation>
    <scope>NUCLEOTIDE SEQUENCE [LARGE SCALE GENOMIC DNA]</scope>
    <source>
        <strain evidence="5">p3-SID767</strain>
    </source>
</reference>
<dbReference type="InterPro" id="IPR006059">
    <property type="entry name" value="SBP"/>
</dbReference>
<keyword evidence="3" id="KW-0732">Signal</keyword>
<dbReference type="PANTHER" id="PTHR30061">
    <property type="entry name" value="MALTOSE-BINDING PERIPLASMIC PROTEIN"/>
    <property type="match status" value="1"/>
</dbReference>
<dbReference type="SUPFAM" id="SSF53850">
    <property type="entry name" value="Periplasmic binding protein-like II"/>
    <property type="match status" value="1"/>
</dbReference>
<accession>A0ABT2HSG3</accession>
<proteinExistence type="inferred from homology"/>
<dbReference type="RefSeq" id="WP_260073534.1">
    <property type="nucleotide sequence ID" value="NZ_JALXMO010000033.1"/>
</dbReference>
<sequence>MNRTPGNRVVSLKDFGRAGTVGIAAALVLTSCTPDGGESEELVWAIGGPEAQTGGLHEGIVELWNEQNPDTPVRIEALPEGAGQREQHSLVLQAEGDDFDILAVDVVWTGEYAENGWVESLEGVRDEIEAVSLAGPLESAQWGGELWAAPYNSNGAMLVYRTDLVDTPPTTWDELCEVALQVQDETDIGGLTAQGARYEGLVVNWLEYFWSAGGELYNEDQTEVAFDVELATEVLEWMAEANESGCFVPGFNTAQEDDARNEFQQGNAVFQRNWPYVYALLEEDGGEASENFEIAPLPTFTGEGTISALGGYNNAVSAFSNNKEAATDFVVWLSTDEEVQRTLAEVGSVPPTMASVYDDLADDPVMSLLGDILEEARSRPPSPAWPEISVEMQRLIFEAYNGDMDPQRAAEGIRDVLESHL</sequence>
<keyword evidence="2" id="KW-0813">Transport</keyword>
<evidence type="ECO:0000256" key="1">
    <source>
        <dbReference type="ARBA" id="ARBA00008520"/>
    </source>
</evidence>
<dbReference type="Gene3D" id="3.40.190.10">
    <property type="entry name" value="Periplasmic binding protein-like II"/>
    <property type="match status" value="2"/>
</dbReference>
<dbReference type="Pfam" id="PF01547">
    <property type="entry name" value="SBP_bac_1"/>
    <property type="match status" value="1"/>
</dbReference>
<keyword evidence="5" id="KW-1185">Reference proteome</keyword>
<organism evidence="4 5">
    <name type="scientific">Nesterenkonia massiliensis</name>
    <dbReference type="NCBI Taxonomy" id="1232429"/>
    <lineage>
        <taxon>Bacteria</taxon>
        <taxon>Bacillati</taxon>
        <taxon>Actinomycetota</taxon>
        <taxon>Actinomycetes</taxon>
        <taxon>Micrococcales</taxon>
        <taxon>Micrococcaceae</taxon>
        <taxon>Nesterenkonia</taxon>
    </lineage>
</organism>
<evidence type="ECO:0000313" key="5">
    <source>
        <dbReference type="Proteomes" id="UP001205046"/>
    </source>
</evidence>
<evidence type="ECO:0000256" key="3">
    <source>
        <dbReference type="ARBA" id="ARBA00022729"/>
    </source>
</evidence>
<comment type="similarity">
    <text evidence="1">Belongs to the bacterial solute-binding protein 1 family.</text>
</comment>
<dbReference type="Proteomes" id="UP001205046">
    <property type="component" value="Unassembled WGS sequence"/>
</dbReference>
<dbReference type="PROSITE" id="PS51257">
    <property type="entry name" value="PROKAR_LIPOPROTEIN"/>
    <property type="match status" value="1"/>
</dbReference>
<evidence type="ECO:0000313" key="4">
    <source>
        <dbReference type="EMBL" id="MCT1607647.1"/>
    </source>
</evidence>
<gene>
    <name evidence="4" type="ORF">M3B43_10025</name>
</gene>
<protein>
    <submittedName>
        <fullName evidence="4">ABC transporter substrate-binding protein</fullName>
    </submittedName>
</protein>
<dbReference type="EMBL" id="JALXMO010000033">
    <property type="protein sequence ID" value="MCT1607647.1"/>
    <property type="molecule type" value="Genomic_DNA"/>
</dbReference>
<comment type="caution">
    <text evidence="4">The sequence shown here is derived from an EMBL/GenBank/DDBJ whole genome shotgun (WGS) entry which is preliminary data.</text>
</comment>